<reference evidence="1 2" key="1">
    <citation type="journal article" date="2018" name="Sci. Rep.">
        <title>Comparative genomics provides insights into the lifestyle and reveals functional heterogeneity of dark septate endophytic fungi.</title>
        <authorList>
            <person name="Knapp D.G."/>
            <person name="Nemeth J.B."/>
            <person name="Barry K."/>
            <person name="Hainaut M."/>
            <person name="Henrissat B."/>
            <person name="Johnson J."/>
            <person name="Kuo A."/>
            <person name="Lim J.H.P."/>
            <person name="Lipzen A."/>
            <person name="Nolan M."/>
            <person name="Ohm R.A."/>
            <person name="Tamas L."/>
            <person name="Grigoriev I.V."/>
            <person name="Spatafora J.W."/>
            <person name="Nagy L.G."/>
            <person name="Kovacs G.M."/>
        </authorList>
    </citation>
    <scope>NUCLEOTIDE SEQUENCE [LARGE SCALE GENOMIC DNA]</scope>
    <source>
        <strain evidence="1 2">DSE2036</strain>
    </source>
</reference>
<dbReference type="OrthoDB" id="3773020at2759"/>
<dbReference type="AlphaFoldDB" id="A0A2V1EA88"/>
<sequence>MSGNLNHSLNQSTARVIELRSVPEPHRDRIQKIAQRVYADKSQANASTLNLRVEDIDSIVRDINEEVEKINSVLKGNAWSEAFNALVTMRDVVRNFSASASMRRASQSQFDTVWP</sequence>
<dbReference type="EMBL" id="KZ805308">
    <property type="protein sequence ID" value="PVI06564.1"/>
    <property type="molecule type" value="Genomic_DNA"/>
</dbReference>
<gene>
    <name evidence="1" type="ORF">DM02DRAFT_667448</name>
</gene>
<organism evidence="1 2">
    <name type="scientific">Periconia macrospinosa</name>
    <dbReference type="NCBI Taxonomy" id="97972"/>
    <lineage>
        <taxon>Eukaryota</taxon>
        <taxon>Fungi</taxon>
        <taxon>Dikarya</taxon>
        <taxon>Ascomycota</taxon>
        <taxon>Pezizomycotina</taxon>
        <taxon>Dothideomycetes</taxon>
        <taxon>Pleosporomycetidae</taxon>
        <taxon>Pleosporales</taxon>
        <taxon>Massarineae</taxon>
        <taxon>Periconiaceae</taxon>
        <taxon>Periconia</taxon>
    </lineage>
</organism>
<dbReference type="Proteomes" id="UP000244855">
    <property type="component" value="Unassembled WGS sequence"/>
</dbReference>
<proteinExistence type="predicted"/>
<protein>
    <submittedName>
        <fullName evidence="1">Uncharacterized protein</fullName>
    </submittedName>
</protein>
<evidence type="ECO:0000313" key="1">
    <source>
        <dbReference type="EMBL" id="PVI06564.1"/>
    </source>
</evidence>
<name>A0A2V1EA88_9PLEO</name>
<keyword evidence="2" id="KW-1185">Reference proteome</keyword>
<feature type="non-terminal residue" evidence="1">
    <location>
        <position position="115"/>
    </location>
</feature>
<accession>A0A2V1EA88</accession>
<evidence type="ECO:0000313" key="2">
    <source>
        <dbReference type="Proteomes" id="UP000244855"/>
    </source>
</evidence>